<proteinExistence type="inferred from homology"/>
<evidence type="ECO:0000256" key="4">
    <source>
        <dbReference type="ARBA" id="ARBA00022801"/>
    </source>
</evidence>
<dbReference type="GO" id="GO:0004563">
    <property type="term" value="F:beta-N-acetylhexosaminidase activity"/>
    <property type="evidence" value="ECO:0007669"/>
    <property type="project" value="UniProtKB-EC"/>
</dbReference>
<dbReference type="InterPro" id="IPR050226">
    <property type="entry name" value="NagZ_Beta-hexosaminidase"/>
</dbReference>
<comment type="catalytic activity">
    <reaction evidence="1">
        <text>Hydrolysis of terminal non-reducing N-acetyl-D-hexosamine residues in N-acetyl-beta-D-hexosaminides.</text>
        <dbReference type="EC" id="3.2.1.52"/>
    </reaction>
</comment>
<dbReference type="PROSITE" id="PS51257">
    <property type="entry name" value="PROKAR_LIPOPROTEIN"/>
    <property type="match status" value="1"/>
</dbReference>
<dbReference type="InterPro" id="IPR017853">
    <property type="entry name" value="GH"/>
</dbReference>
<evidence type="ECO:0000313" key="7">
    <source>
        <dbReference type="EMBL" id="QTQ14392.1"/>
    </source>
</evidence>
<keyword evidence="8" id="KW-1185">Reference proteome</keyword>
<evidence type="ECO:0000259" key="6">
    <source>
        <dbReference type="Pfam" id="PF00933"/>
    </source>
</evidence>
<evidence type="ECO:0000256" key="3">
    <source>
        <dbReference type="ARBA" id="ARBA00012663"/>
    </source>
</evidence>
<gene>
    <name evidence="7" type="ORF">HRQ91_07960</name>
</gene>
<dbReference type="KEGG" id="tpav:HRQ91_07960"/>
<dbReference type="GO" id="GO:0005975">
    <property type="term" value="P:carbohydrate metabolic process"/>
    <property type="evidence" value="ECO:0007669"/>
    <property type="project" value="InterPro"/>
</dbReference>
<dbReference type="GO" id="GO:0009254">
    <property type="term" value="P:peptidoglycan turnover"/>
    <property type="evidence" value="ECO:0007669"/>
    <property type="project" value="TreeGrafter"/>
</dbReference>
<dbReference type="InterPro" id="IPR001764">
    <property type="entry name" value="Glyco_hydro_3_N"/>
</dbReference>
<organism evidence="7 8">
    <name type="scientific">Treponema parvum</name>
    <dbReference type="NCBI Taxonomy" id="138851"/>
    <lineage>
        <taxon>Bacteria</taxon>
        <taxon>Pseudomonadati</taxon>
        <taxon>Spirochaetota</taxon>
        <taxon>Spirochaetia</taxon>
        <taxon>Spirochaetales</taxon>
        <taxon>Treponemataceae</taxon>
        <taxon>Treponema</taxon>
    </lineage>
</organism>
<dbReference type="Gene3D" id="3.20.20.300">
    <property type="entry name" value="Glycoside hydrolase, family 3, N-terminal domain"/>
    <property type="match status" value="1"/>
</dbReference>
<dbReference type="EMBL" id="CP054142">
    <property type="protein sequence ID" value="QTQ14392.1"/>
    <property type="molecule type" value="Genomic_DNA"/>
</dbReference>
<dbReference type="PANTHER" id="PTHR30480">
    <property type="entry name" value="BETA-HEXOSAMINIDASE-RELATED"/>
    <property type="match status" value="1"/>
</dbReference>
<dbReference type="PANTHER" id="PTHR30480:SF13">
    <property type="entry name" value="BETA-HEXOSAMINIDASE"/>
    <property type="match status" value="1"/>
</dbReference>
<dbReference type="RefSeq" id="WP_210119054.1">
    <property type="nucleotide sequence ID" value="NZ_CP054142.1"/>
</dbReference>
<dbReference type="SUPFAM" id="SSF51445">
    <property type="entry name" value="(Trans)glycosidases"/>
    <property type="match status" value="1"/>
</dbReference>
<dbReference type="Pfam" id="PF00933">
    <property type="entry name" value="Glyco_hydro_3"/>
    <property type="match status" value="1"/>
</dbReference>
<dbReference type="EC" id="3.2.1.52" evidence="3"/>
<keyword evidence="5" id="KW-0326">Glycosidase</keyword>
<evidence type="ECO:0000313" key="8">
    <source>
        <dbReference type="Proteomes" id="UP000671908"/>
    </source>
</evidence>
<accession>A0A975F4N7</accession>
<protein>
    <recommendedName>
        <fullName evidence="3">beta-N-acetylhexosaminidase</fullName>
        <ecNumber evidence="3">3.2.1.52</ecNumber>
    </recommendedName>
</protein>
<dbReference type="AlphaFoldDB" id="A0A975F4N7"/>
<reference evidence="7 8" key="1">
    <citation type="journal article" date="2021" name="Microbiol. Resour. Announc.">
        <title>Complete Genome Sequences of Three Human Oral Treponema parvum Isolates.</title>
        <authorList>
            <person name="Zeng H."/>
            <person name="Watt R.M."/>
        </authorList>
    </citation>
    <scope>NUCLEOTIDE SEQUENCE [LARGE SCALE GENOMIC DNA]</scope>
    <source>
        <strain evidence="7 8">ATCC 700770</strain>
    </source>
</reference>
<comment type="similarity">
    <text evidence="2">Belongs to the glycosyl hydrolase 3 family.</text>
</comment>
<dbReference type="Proteomes" id="UP000671908">
    <property type="component" value="Chromosome"/>
</dbReference>
<feature type="domain" description="Glycoside hydrolase family 3 N-terminal" evidence="6">
    <location>
        <begin position="106"/>
        <end position="401"/>
    </location>
</feature>
<keyword evidence="4 7" id="KW-0378">Hydrolase</keyword>
<name>A0A975F4N7_9SPIR</name>
<evidence type="ECO:0000256" key="2">
    <source>
        <dbReference type="ARBA" id="ARBA00005336"/>
    </source>
</evidence>
<dbReference type="InterPro" id="IPR036962">
    <property type="entry name" value="Glyco_hydro_3_N_sf"/>
</dbReference>
<evidence type="ECO:0000256" key="5">
    <source>
        <dbReference type="ARBA" id="ARBA00023295"/>
    </source>
</evidence>
<sequence>MKKTKVFLSVFIFTACCVFLSCRQNSASLSKKERFARASANKTQAALIEIQKKQDEAVRSYISSLPEEQKISQLFLVNIVGSDKFFPVERSASVYDKGGERYLVPGGCLFFSYNIAHSPEKIIAFNDSIRDFCVKNNIVPPFSALDQEGGAVSRLRGIAGPLPSNKRVRERLSVEKAYRLYFLQGMQMKELGFHMNLAPVAEPENDENRLFLGDRSYGGVADVIAYGTAALNGFENGGVGCILKHFPGNTSTDPHSGLPEITWNKAELKKNALIPFGRLVMRQPSGVLMTHARFASFDAHDADAHDAKNPACLSSYWISEVLRAGLGHEGIVVSDDIFMDALQKNGFPPEKAAVMAVKAGIDCIMISEKRFAPFAGILIRETQKDSEFRRRVDEAVKRMINWKIKKNILCVCCDEGGNYFVRAHLPESAEKRLKRFSAARSENIEIYRQEFLLSQDKSFASGSESAGIKM</sequence>
<evidence type="ECO:0000256" key="1">
    <source>
        <dbReference type="ARBA" id="ARBA00001231"/>
    </source>
</evidence>